<gene>
    <name evidence="8" type="ORF">Q8947_04920</name>
</gene>
<keyword evidence="4 6" id="KW-0238">DNA-binding</keyword>
<dbReference type="InterPro" id="IPR009057">
    <property type="entry name" value="Homeodomain-like_sf"/>
</dbReference>
<dbReference type="InterPro" id="IPR050109">
    <property type="entry name" value="HTH-type_TetR-like_transc_reg"/>
</dbReference>
<keyword evidence="5" id="KW-0804">Transcription</keyword>
<keyword evidence="1" id="KW-0678">Repressor</keyword>
<evidence type="ECO:0000256" key="1">
    <source>
        <dbReference type="ARBA" id="ARBA00022491"/>
    </source>
</evidence>
<dbReference type="SUPFAM" id="SSF46689">
    <property type="entry name" value="Homeodomain-like"/>
    <property type="match status" value="1"/>
</dbReference>
<feature type="domain" description="HTH tetR-type" evidence="7">
    <location>
        <begin position="17"/>
        <end position="77"/>
    </location>
</feature>
<protein>
    <submittedName>
        <fullName evidence="8">TetR/AcrR family transcriptional regulator</fullName>
    </submittedName>
</protein>
<feature type="DNA-binding region" description="H-T-H motif" evidence="6">
    <location>
        <begin position="40"/>
        <end position="59"/>
    </location>
</feature>
<dbReference type="InterPro" id="IPR001647">
    <property type="entry name" value="HTH_TetR"/>
</dbReference>
<evidence type="ECO:0000259" key="7">
    <source>
        <dbReference type="PROSITE" id="PS50977"/>
    </source>
</evidence>
<keyword evidence="3" id="KW-0175">Coiled coil</keyword>
<dbReference type="Gene3D" id="1.10.357.10">
    <property type="entry name" value="Tetracycline Repressor, domain 2"/>
    <property type="match status" value="1"/>
</dbReference>
<evidence type="ECO:0000256" key="3">
    <source>
        <dbReference type="ARBA" id="ARBA00023054"/>
    </source>
</evidence>
<keyword evidence="9" id="KW-1185">Reference proteome</keyword>
<evidence type="ECO:0000313" key="9">
    <source>
        <dbReference type="Proteomes" id="UP001232156"/>
    </source>
</evidence>
<evidence type="ECO:0000256" key="6">
    <source>
        <dbReference type="PROSITE-ProRule" id="PRU00335"/>
    </source>
</evidence>
<evidence type="ECO:0000256" key="4">
    <source>
        <dbReference type="ARBA" id="ARBA00023125"/>
    </source>
</evidence>
<keyword evidence="2" id="KW-0805">Transcription regulation</keyword>
<dbReference type="PROSITE" id="PS01081">
    <property type="entry name" value="HTH_TETR_1"/>
    <property type="match status" value="1"/>
</dbReference>
<evidence type="ECO:0000256" key="5">
    <source>
        <dbReference type="ARBA" id="ARBA00023163"/>
    </source>
</evidence>
<reference evidence="8 9" key="1">
    <citation type="submission" date="2023-08" db="EMBL/GenBank/DDBJ databases">
        <title>Alcaligenaceae gen. nov., a novel taxon isolated from the sludge of Yixing Pesticide Factory.</title>
        <authorList>
            <person name="Ruan L."/>
        </authorList>
    </citation>
    <scope>NUCLEOTIDE SEQUENCE [LARGE SCALE GENOMIC DNA]</scope>
    <source>
        <strain evidence="8 9">LG-2</strain>
    </source>
</reference>
<comment type="caution">
    <text evidence="8">The sequence shown here is derived from an EMBL/GenBank/DDBJ whole genome shotgun (WGS) entry which is preliminary data.</text>
</comment>
<dbReference type="InterPro" id="IPR041490">
    <property type="entry name" value="KstR2_TetR_C"/>
</dbReference>
<evidence type="ECO:0000256" key="2">
    <source>
        <dbReference type="ARBA" id="ARBA00023015"/>
    </source>
</evidence>
<dbReference type="InterPro" id="IPR023772">
    <property type="entry name" value="DNA-bd_HTH_TetR-type_CS"/>
</dbReference>
<sequence length="208" mass="22980">MRSSAVPNPPASRPSDDGRRNALVLVAAQLFREQGYERTTVRELAAAVGLQSGSLFHHFRNKEQILLAVMANGIQSVIDEGEALLHAERDPARALEGLFRLHMNSLIHGVGGNAMHAIIFDWRSLSDAGKCRIRELGDAYEAIWHRAITAAVDAGLVAGDPVLIRKYVLGGMNHMVRWYKPGGRVHSDIFIDEMLKVAFPELVPVERN</sequence>
<dbReference type="PROSITE" id="PS50977">
    <property type="entry name" value="HTH_TETR_2"/>
    <property type="match status" value="1"/>
</dbReference>
<dbReference type="RefSeq" id="WP_165276724.1">
    <property type="nucleotide sequence ID" value="NZ_JAUZQE010000008.1"/>
</dbReference>
<dbReference type="InterPro" id="IPR036271">
    <property type="entry name" value="Tet_transcr_reg_TetR-rel_C_sf"/>
</dbReference>
<dbReference type="EMBL" id="JAUZQE010000008">
    <property type="protein sequence ID" value="MDR4125326.1"/>
    <property type="molecule type" value="Genomic_DNA"/>
</dbReference>
<dbReference type="PANTHER" id="PTHR30055">
    <property type="entry name" value="HTH-TYPE TRANSCRIPTIONAL REGULATOR RUTR"/>
    <property type="match status" value="1"/>
</dbReference>
<organism evidence="8 9">
    <name type="scientific">Yanghanlia caeni</name>
    <dbReference type="NCBI Taxonomy" id="3064283"/>
    <lineage>
        <taxon>Bacteria</taxon>
        <taxon>Pseudomonadati</taxon>
        <taxon>Pseudomonadota</taxon>
        <taxon>Betaproteobacteria</taxon>
        <taxon>Burkholderiales</taxon>
        <taxon>Alcaligenaceae</taxon>
        <taxon>Yanghanlia</taxon>
    </lineage>
</organism>
<name>A0ABU1D4G3_9BURK</name>
<dbReference type="Pfam" id="PF00440">
    <property type="entry name" value="TetR_N"/>
    <property type="match status" value="1"/>
</dbReference>
<dbReference type="PANTHER" id="PTHR30055:SF183">
    <property type="entry name" value="NUCLEOID OCCLUSION FACTOR SLMA"/>
    <property type="match status" value="1"/>
</dbReference>
<dbReference type="Proteomes" id="UP001232156">
    <property type="component" value="Unassembled WGS sequence"/>
</dbReference>
<dbReference type="SUPFAM" id="SSF48498">
    <property type="entry name" value="Tetracyclin repressor-like, C-terminal domain"/>
    <property type="match status" value="1"/>
</dbReference>
<dbReference type="Pfam" id="PF17932">
    <property type="entry name" value="TetR_C_24"/>
    <property type="match status" value="1"/>
</dbReference>
<evidence type="ECO:0000313" key="8">
    <source>
        <dbReference type="EMBL" id="MDR4125326.1"/>
    </source>
</evidence>
<proteinExistence type="predicted"/>
<dbReference type="PRINTS" id="PR00455">
    <property type="entry name" value="HTHTETR"/>
</dbReference>
<accession>A0ABU1D4G3</accession>